<evidence type="ECO:0000256" key="7">
    <source>
        <dbReference type="SAM" id="Phobius"/>
    </source>
</evidence>
<keyword evidence="4 7" id="KW-1133">Transmembrane helix</keyword>
<comment type="caution">
    <text evidence="8">The sequence shown here is derived from an EMBL/GenBank/DDBJ whole genome shotgun (WGS) entry which is preliminary data.</text>
</comment>
<gene>
    <name evidence="8" type="ORF">HMPREF1092_01492</name>
</gene>
<protein>
    <recommendedName>
        <fullName evidence="10">Flagellar formation protein</fullName>
    </recommendedName>
</protein>
<dbReference type="EMBL" id="AGYT01000008">
    <property type="protein sequence ID" value="ENZ02257.1"/>
    <property type="molecule type" value="Genomic_DNA"/>
</dbReference>
<keyword evidence="9" id="KW-1185">Reference proteome</keyword>
<evidence type="ECO:0008006" key="10">
    <source>
        <dbReference type="Google" id="ProtNLM"/>
    </source>
</evidence>
<dbReference type="RefSeq" id="WP_002597993.1">
    <property type="nucleotide sequence ID" value="NZ_KB850956.1"/>
</dbReference>
<evidence type="ECO:0000313" key="9">
    <source>
        <dbReference type="Proteomes" id="UP000013097"/>
    </source>
</evidence>
<name>N9Y384_9CLOT</name>
<comment type="subcellular location">
    <subcellularLocation>
        <location evidence="1">Cell membrane</location>
    </subcellularLocation>
</comment>
<dbReference type="HOGENOM" id="CLU_157797_0_0_9"/>
<organism evidence="8 9">
    <name type="scientific">Clostridium thermobutyricum</name>
    <dbReference type="NCBI Taxonomy" id="29372"/>
    <lineage>
        <taxon>Bacteria</taxon>
        <taxon>Bacillati</taxon>
        <taxon>Bacillota</taxon>
        <taxon>Clostridia</taxon>
        <taxon>Eubacteriales</taxon>
        <taxon>Clostridiaceae</taxon>
        <taxon>Clostridium</taxon>
    </lineage>
</organism>
<dbReference type="PATRIC" id="fig|999411.4.peg.1468"/>
<keyword evidence="2" id="KW-1003">Cell membrane</keyword>
<evidence type="ECO:0000256" key="5">
    <source>
        <dbReference type="ARBA" id="ARBA00023136"/>
    </source>
</evidence>
<dbReference type="GO" id="GO:0016020">
    <property type="term" value="C:membrane"/>
    <property type="evidence" value="ECO:0007669"/>
    <property type="project" value="InterPro"/>
</dbReference>
<dbReference type="Proteomes" id="UP000013097">
    <property type="component" value="Unassembled WGS sequence"/>
</dbReference>
<evidence type="ECO:0000256" key="2">
    <source>
        <dbReference type="ARBA" id="ARBA00022475"/>
    </source>
</evidence>
<feature type="transmembrane region" description="Helical" evidence="7">
    <location>
        <begin position="6"/>
        <end position="25"/>
    </location>
</feature>
<evidence type="ECO:0000313" key="8">
    <source>
        <dbReference type="EMBL" id="ENZ02257.1"/>
    </source>
</evidence>
<dbReference type="AlphaFoldDB" id="N9Y384"/>
<evidence type="ECO:0000256" key="1">
    <source>
        <dbReference type="ARBA" id="ARBA00004236"/>
    </source>
</evidence>
<keyword evidence="6" id="KW-0175">Coiled coil</keyword>
<evidence type="ECO:0000256" key="3">
    <source>
        <dbReference type="ARBA" id="ARBA00022692"/>
    </source>
</evidence>
<sequence length="129" mass="14831">MELGLMFLKLVISLGVVLLLMFLTFKFANNGVKKVSSDKYIKVIDRTQIGKDISLLIVKVGEEGWIMSTSNGNTEKLKELTKEEILEIEKKKKQKEEDLKEFYKVIEDKMMCRISTIAKKIKAKEEKNG</sequence>
<dbReference type="eggNOG" id="COG3190">
    <property type="taxonomic scope" value="Bacteria"/>
</dbReference>
<evidence type="ECO:0000256" key="6">
    <source>
        <dbReference type="SAM" id="Coils"/>
    </source>
</evidence>
<reference evidence="8 9" key="1">
    <citation type="submission" date="2013-01" db="EMBL/GenBank/DDBJ databases">
        <title>The Genome Sequence of Clostridium colicanis 209318.</title>
        <authorList>
            <consortium name="The Broad Institute Genome Sequencing Platform"/>
            <person name="Earl A."/>
            <person name="Ward D."/>
            <person name="Feldgarden M."/>
            <person name="Gevers D."/>
            <person name="Courvalin P."/>
            <person name="Lambert T."/>
            <person name="Walker B."/>
            <person name="Young S.K."/>
            <person name="Zeng Q."/>
            <person name="Gargeya S."/>
            <person name="Fitzgerald M."/>
            <person name="Haas B."/>
            <person name="Abouelleil A."/>
            <person name="Alvarado L."/>
            <person name="Arachchi H.M."/>
            <person name="Berlin A.M."/>
            <person name="Chapman S.B."/>
            <person name="Dewar J."/>
            <person name="Goldberg J."/>
            <person name="Griggs A."/>
            <person name="Gujja S."/>
            <person name="Hansen M."/>
            <person name="Howarth C."/>
            <person name="Imamovic A."/>
            <person name="Larimer J."/>
            <person name="McCowan C."/>
            <person name="Murphy C."/>
            <person name="Neiman D."/>
            <person name="Pearson M."/>
            <person name="Priest M."/>
            <person name="Roberts A."/>
            <person name="Saif S."/>
            <person name="Shea T."/>
            <person name="Sisk P."/>
            <person name="Sykes S."/>
            <person name="Wortman J."/>
            <person name="Nusbaum C."/>
            <person name="Birren B."/>
        </authorList>
    </citation>
    <scope>NUCLEOTIDE SEQUENCE [LARGE SCALE GENOMIC DNA]</scope>
    <source>
        <strain evidence="8 9">209318</strain>
    </source>
</reference>
<feature type="coiled-coil region" evidence="6">
    <location>
        <begin position="78"/>
        <end position="105"/>
    </location>
</feature>
<evidence type="ECO:0000256" key="4">
    <source>
        <dbReference type="ARBA" id="ARBA00022989"/>
    </source>
</evidence>
<keyword evidence="3 7" id="KW-0812">Transmembrane</keyword>
<proteinExistence type="predicted"/>
<dbReference type="GO" id="GO:0044781">
    <property type="term" value="P:bacterial-type flagellum organization"/>
    <property type="evidence" value="ECO:0007669"/>
    <property type="project" value="InterPro"/>
</dbReference>
<dbReference type="Pfam" id="PF04347">
    <property type="entry name" value="FliO"/>
    <property type="match status" value="1"/>
</dbReference>
<keyword evidence="5 7" id="KW-0472">Membrane</keyword>
<dbReference type="InterPro" id="IPR022781">
    <property type="entry name" value="Flagellar_biosynth_FliO"/>
</dbReference>
<accession>N9Y384</accession>